<evidence type="ECO:0008006" key="3">
    <source>
        <dbReference type="Google" id="ProtNLM"/>
    </source>
</evidence>
<proteinExistence type="predicted"/>
<comment type="caution">
    <text evidence="1">The sequence shown here is derived from an EMBL/GenBank/DDBJ whole genome shotgun (WGS) entry which is preliminary data.</text>
</comment>
<sequence length="422" mass="48597">MNILIISNIELDTGNASGNTYANWFTGWDDSKIACAYCRDTYPNNDFCDEYYSVSPFNIVKNIFRPWKIGKRFCKQDIKADYSIGKTERKLVQHSKHSNRGLFYFVADVLFSSKIWMNAKYKAFIKDFNPDIVFFFAKSDAFIYENLKYVRKHTNANCVAFYADDVYRRFQNTKGLIYRIFERRFSKVIDLVDYHYGASKLMCEDYGSLFKISLKPLYKGCEITDVSNSVNTPLRIVYAGNLYYGRSETLSRMVNVLKTINISGVKALLEIYTAAEITPEIDKSLNVPNVSRIMGPRPYNEIKEIMQQADFVLHVESFSPENISSVRLSYSTKISDCLQSGSSLLVVGPRNIASVEEAKMIPGAFVITEEVDIQNFLSEIISTKDNLLNMAHQTNEYAKKYFLISVVRENLHHDLKQLIERK</sequence>
<gene>
    <name evidence="1" type="ORF">KHY35_02445</name>
</gene>
<reference evidence="1" key="1">
    <citation type="submission" date="2021-02" db="EMBL/GenBank/DDBJ databases">
        <title>Infant gut strain persistence is associated with maternal origin, phylogeny, and functional potential including surface adhesion and iron acquisition.</title>
        <authorList>
            <person name="Lou Y.C."/>
        </authorList>
    </citation>
    <scope>NUCLEOTIDE SEQUENCE</scope>
    <source>
        <strain evidence="1">L3_082_243G1_dasL3_082_243G1_maxbin2.maxbin.015s ta_sub</strain>
    </source>
</reference>
<evidence type="ECO:0000313" key="2">
    <source>
        <dbReference type="Proteomes" id="UP000782901"/>
    </source>
</evidence>
<accession>A0A943HN43</accession>
<evidence type="ECO:0000313" key="1">
    <source>
        <dbReference type="EMBL" id="MBS5409569.1"/>
    </source>
</evidence>
<dbReference type="EMBL" id="JAGZEE010000002">
    <property type="protein sequence ID" value="MBS5409569.1"/>
    <property type="molecule type" value="Genomic_DNA"/>
</dbReference>
<dbReference type="SUPFAM" id="SSF53756">
    <property type="entry name" value="UDP-Glycosyltransferase/glycogen phosphorylase"/>
    <property type="match status" value="1"/>
</dbReference>
<dbReference type="Proteomes" id="UP000782901">
    <property type="component" value="Unassembled WGS sequence"/>
</dbReference>
<dbReference type="AlphaFoldDB" id="A0A943HN43"/>
<organism evidence="1 2">
    <name type="scientific">Bacteroides thetaiotaomicron</name>
    <dbReference type="NCBI Taxonomy" id="818"/>
    <lineage>
        <taxon>Bacteria</taxon>
        <taxon>Pseudomonadati</taxon>
        <taxon>Bacteroidota</taxon>
        <taxon>Bacteroidia</taxon>
        <taxon>Bacteroidales</taxon>
        <taxon>Bacteroidaceae</taxon>
        <taxon>Bacteroides</taxon>
    </lineage>
</organism>
<protein>
    <recommendedName>
        <fullName evidence="3">Glycosyltransferase family 4 protein</fullName>
    </recommendedName>
</protein>
<name>A0A943HN43_BACT4</name>